<dbReference type="EMBL" id="AZEH01000039">
    <property type="protein sequence ID" value="KRL04865.1"/>
    <property type="molecule type" value="Genomic_DNA"/>
</dbReference>
<dbReference type="STRING" id="1423777.FD46_GL002003"/>
<organism evidence="1 2">
    <name type="scientific">Liquorilactobacillus oeni DSM 19972</name>
    <dbReference type="NCBI Taxonomy" id="1423777"/>
    <lineage>
        <taxon>Bacteria</taxon>
        <taxon>Bacillati</taxon>
        <taxon>Bacillota</taxon>
        <taxon>Bacilli</taxon>
        <taxon>Lactobacillales</taxon>
        <taxon>Lactobacillaceae</taxon>
        <taxon>Liquorilactobacillus</taxon>
    </lineage>
</organism>
<evidence type="ECO:0000313" key="1">
    <source>
        <dbReference type="EMBL" id="KRL04865.1"/>
    </source>
</evidence>
<keyword evidence="2" id="KW-1185">Reference proteome</keyword>
<accession>A0A0R1MAA5</accession>
<dbReference type="RefSeq" id="WP_057896806.1">
    <property type="nucleotide sequence ID" value="NZ_AZEH01000039.1"/>
</dbReference>
<reference evidence="1 2" key="1">
    <citation type="journal article" date="2015" name="Genome Announc.">
        <title>Expanding the biotechnology potential of lactobacilli through comparative genomics of 213 strains and associated genera.</title>
        <authorList>
            <person name="Sun Z."/>
            <person name="Harris H.M."/>
            <person name="McCann A."/>
            <person name="Guo C."/>
            <person name="Argimon S."/>
            <person name="Zhang W."/>
            <person name="Yang X."/>
            <person name="Jeffery I.B."/>
            <person name="Cooney J.C."/>
            <person name="Kagawa T.F."/>
            <person name="Liu W."/>
            <person name="Song Y."/>
            <person name="Salvetti E."/>
            <person name="Wrobel A."/>
            <person name="Rasinkangas P."/>
            <person name="Parkhill J."/>
            <person name="Rea M.C."/>
            <person name="O'Sullivan O."/>
            <person name="Ritari J."/>
            <person name="Douillard F.P."/>
            <person name="Paul Ross R."/>
            <person name="Yang R."/>
            <person name="Briner A.E."/>
            <person name="Felis G.E."/>
            <person name="de Vos W.M."/>
            <person name="Barrangou R."/>
            <person name="Klaenhammer T.R."/>
            <person name="Caufield P.W."/>
            <person name="Cui Y."/>
            <person name="Zhang H."/>
            <person name="O'Toole P.W."/>
        </authorList>
    </citation>
    <scope>NUCLEOTIDE SEQUENCE [LARGE SCALE GENOMIC DNA]</scope>
    <source>
        <strain evidence="1 2">DSM 19972</strain>
    </source>
</reference>
<evidence type="ECO:0000313" key="2">
    <source>
        <dbReference type="Proteomes" id="UP000051686"/>
    </source>
</evidence>
<gene>
    <name evidence="1" type="ORF">FD46_GL002003</name>
</gene>
<sequence length="79" mass="9091">MFGKKKKNLKEVFDEKLLNAVDLAASEWEQAKQTQAAVREEDSELNAQTNLAEAKYTLLYMEARKRKVKGHLQSSIIEH</sequence>
<dbReference type="Proteomes" id="UP000051686">
    <property type="component" value="Unassembled WGS sequence"/>
</dbReference>
<dbReference type="PATRIC" id="fig|1423777.3.peg.2060"/>
<name>A0A0R1MAA5_9LACO</name>
<dbReference type="InterPro" id="IPR019644">
    <property type="entry name" value="DUF2508"/>
</dbReference>
<protein>
    <recommendedName>
        <fullName evidence="3">DUF2508 domain-containing protein</fullName>
    </recommendedName>
</protein>
<proteinExistence type="predicted"/>
<evidence type="ECO:0008006" key="3">
    <source>
        <dbReference type="Google" id="ProtNLM"/>
    </source>
</evidence>
<dbReference type="OrthoDB" id="2167041at2"/>
<comment type="caution">
    <text evidence="1">The sequence shown here is derived from an EMBL/GenBank/DDBJ whole genome shotgun (WGS) entry which is preliminary data.</text>
</comment>
<dbReference type="Pfam" id="PF10704">
    <property type="entry name" value="DUF2508"/>
    <property type="match status" value="1"/>
</dbReference>
<dbReference type="AlphaFoldDB" id="A0A0R1MAA5"/>